<proteinExistence type="predicted"/>
<protein>
    <submittedName>
        <fullName evidence="2">Uncharacterized protein</fullName>
    </submittedName>
</protein>
<accession>A0A6G0XKD0</accession>
<feature type="compositionally biased region" description="Basic and acidic residues" evidence="1">
    <location>
        <begin position="67"/>
        <end position="87"/>
    </location>
</feature>
<comment type="caution">
    <text evidence="2">The sequence shown here is derived from an EMBL/GenBank/DDBJ whole genome shotgun (WGS) entry which is preliminary data.</text>
</comment>
<feature type="region of interest" description="Disordered" evidence="1">
    <location>
        <begin position="28"/>
        <end position="87"/>
    </location>
</feature>
<name>A0A6G0XKD0_9STRA</name>
<dbReference type="VEuPathDB" id="FungiDB:AeMF1_008303"/>
<dbReference type="AlphaFoldDB" id="A0A6G0XKD0"/>
<feature type="compositionally biased region" description="Basic and acidic residues" evidence="1">
    <location>
        <begin position="37"/>
        <end position="56"/>
    </location>
</feature>
<dbReference type="EMBL" id="VJMJ01000045">
    <property type="protein sequence ID" value="KAF0740777.1"/>
    <property type="molecule type" value="Genomic_DNA"/>
</dbReference>
<organism evidence="2 3">
    <name type="scientific">Aphanomyces euteiches</name>
    <dbReference type="NCBI Taxonomy" id="100861"/>
    <lineage>
        <taxon>Eukaryota</taxon>
        <taxon>Sar</taxon>
        <taxon>Stramenopiles</taxon>
        <taxon>Oomycota</taxon>
        <taxon>Saprolegniomycetes</taxon>
        <taxon>Saprolegniales</taxon>
        <taxon>Verrucalvaceae</taxon>
        <taxon>Aphanomyces</taxon>
    </lineage>
</organism>
<evidence type="ECO:0000313" key="3">
    <source>
        <dbReference type="Proteomes" id="UP000481153"/>
    </source>
</evidence>
<reference evidence="2 3" key="1">
    <citation type="submission" date="2019-07" db="EMBL/GenBank/DDBJ databases">
        <title>Genomics analysis of Aphanomyces spp. identifies a new class of oomycete effector associated with host adaptation.</title>
        <authorList>
            <person name="Gaulin E."/>
        </authorList>
    </citation>
    <scope>NUCLEOTIDE SEQUENCE [LARGE SCALE GENOMIC DNA]</scope>
    <source>
        <strain evidence="2 3">ATCC 201684</strain>
    </source>
</reference>
<sequence length="148" mass="17039">MQKSILVGAAVIAAAAFLAWRFQPWTQIGGGKPKSSSKKERRELRKEQRRNHIDARRKNKRMQANADRQKTWEEDNANHPIDQDEKQRQYDAKLALKKQQQETLEAKLNFAMTYGLRVAIDLSFLAEENLRVYVSQTKSKILDIAAGT</sequence>
<gene>
    <name evidence="2" type="ORF">Ae201684_003907</name>
</gene>
<evidence type="ECO:0000256" key="1">
    <source>
        <dbReference type="SAM" id="MobiDB-lite"/>
    </source>
</evidence>
<dbReference type="Proteomes" id="UP000481153">
    <property type="component" value="Unassembled WGS sequence"/>
</dbReference>
<keyword evidence="3" id="KW-1185">Reference proteome</keyword>
<evidence type="ECO:0000313" key="2">
    <source>
        <dbReference type="EMBL" id="KAF0740777.1"/>
    </source>
</evidence>